<feature type="transmembrane region" description="Helical" evidence="1">
    <location>
        <begin position="64"/>
        <end position="84"/>
    </location>
</feature>
<dbReference type="AlphaFoldDB" id="A0A0K1JDN9"/>
<keyword evidence="1" id="KW-1133">Transmembrane helix</keyword>
<feature type="transmembrane region" description="Helical" evidence="1">
    <location>
        <begin position="15"/>
        <end position="33"/>
    </location>
</feature>
<sequence>MTAATQSQAALKRQLVVQLVIDVILPLAVFYLLRQTGASILLASVVSGAIPGARAVLSLLRGRIDVVGLVMLSLFVVGAAVAYLEGDPRIIFAKDGWLTGMLGLWIIASLWMRRPFMLHLGRMIATVKKGDGAGEIWEQRWHDEPRFRRDLRLVSCVVGVVLVLDAIVRVVIAYTVPLDAVPLVTNIQYVVMLAGLLGWFFPYTARHGMRA</sequence>
<dbReference type="OrthoDB" id="3781030at2"/>
<keyword evidence="1" id="KW-0812">Transmembrane</keyword>
<feature type="transmembrane region" description="Helical" evidence="1">
    <location>
        <begin position="187"/>
        <end position="205"/>
    </location>
</feature>
<name>A0A0K1JDN9_9MICO</name>
<gene>
    <name evidence="2" type="ORF">VV02_01315</name>
</gene>
<feature type="transmembrane region" description="Helical" evidence="1">
    <location>
        <begin position="96"/>
        <end position="113"/>
    </location>
</feature>
<keyword evidence="3" id="KW-1185">Reference proteome</keyword>
<dbReference type="KEGG" id="lmoi:VV02_01315"/>
<dbReference type="STRING" id="571913.VV02_01315"/>
<proteinExistence type="predicted"/>
<keyword evidence="1" id="KW-0472">Membrane</keyword>
<dbReference type="NCBIfam" id="NF041646">
    <property type="entry name" value="VC0807_fam"/>
    <property type="match status" value="1"/>
</dbReference>
<reference evidence="2 3" key="1">
    <citation type="submission" date="2015-03" db="EMBL/GenBank/DDBJ databases">
        <title>Luteipulveratus halotolerans sp. nov., a novel actinobacterium (Dermacoccaceae) from Sarawak, Malaysia.</title>
        <authorList>
            <person name="Juboi H."/>
            <person name="Basik A."/>
            <person name="Shamsul S.S."/>
            <person name="Arnold P."/>
            <person name="Schmitt E.K."/>
            <person name="Sanglier J.-J."/>
            <person name="Yeo T."/>
        </authorList>
    </citation>
    <scope>NUCLEOTIDE SEQUENCE [LARGE SCALE GENOMIC DNA]</scope>
    <source>
        <strain evidence="2 3">MN07-A0370</strain>
    </source>
</reference>
<evidence type="ECO:0000313" key="2">
    <source>
        <dbReference type="EMBL" id="AKU14824.1"/>
    </source>
</evidence>
<evidence type="ECO:0000256" key="1">
    <source>
        <dbReference type="SAM" id="Phobius"/>
    </source>
</evidence>
<dbReference type="RefSeq" id="WP_052589364.1">
    <property type="nucleotide sequence ID" value="NZ_CP011112.1"/>
</dbReference>
<dbReference type="Proteomes" id="UP000066480">
    <property type="component" value="Chromosome"/>
</dbReference>
<evidence type="ECO:0008006" key="4">
    <source>
        <dbReference type="Google" id="ProtNLM"/>
    </source>
</evidence>
<evidence type="ECO:0000313" key="3">
    <source>
        <dbReference type="Proteomes" id="UP000066480"/>
    </source>
</evidence>
<dbReference type="EMBL" id="CP011112">
    <property type="protein sequence ID" value="AKU14824.1"/>
    <property type="molecule type" value="Genomic_DNA"/>
</dbReference>
<accession>A0A0K1JDN9</accession>
<protein>
    <recommendedName>
        <fullName evidence="4">Intracellular septation protein A</fullName>
    </recommendedName>
</protein>
<organism evidence="2 3">
    <name type="scientific">Luteipulveratus mongoliensis</name>
    <dbReference type="NCBI Taxonomy" id="571913"/>
    <lineage>
        <taxon>Bacteria</taxon>
        <taxon>Bacillati</taxon>
        <taxon>Actinomycetota</taxon>
        <taxon>Actinomycetes</taxon>
        <taxon>Micrococcales</taxon>
        <taxon>Dermacoccaceae</taxon>
        <taxon>Luteipulveratus</taxon>
    </lineage>
</organism>
<feature type="transmembrane region" description="Helical" evidence="1">
    <location>
        <begin position="153"/>
        <end position="175"/>
    </location>
</feature>